<feature type="compositionally biased region" description="Basic residues" evidence="1">
    <location>
        <begin position="207"/>
        <end position="218"/>
    </location>
</feature>
<feature type="compositionally biased region" description="Basic and acidic residues" evidence="1">
    <location>
        <begin position="97"/>
        <end position="125"/>
    </location>
</feature>
<feature type="compositionally biased region" description="Basic residues" evidence="1">
    <location>
        <begin position="1"/>
        <end position="30"/>
    </location>
</feature>
<feature type="compositionally biased region" description="Low complexity" evidence="1">
    <location>
        <begin position="34"/>
        <end position="44"/>
    </location>
</feature>
<reference evidence="2" key="1">
    <citation type="submission" date="2020-02" db="EMBL/GenBank/DDBJ databases">
        <authorList>
            <person name="Meier V. D."/>
        </authorList>
    </citation>
    <scope>NUCLEOTIDE SEQUENCE</scope>
    <source>
        <strain evidence="2">AVDCRST_MAG51</strain>
    </source>
</reference>
<evidence type="ECO:0000256" key="1">
    <source>
        <dbReference type="SAM" id="MobiDB-lite"/>
    </source>
</evidence>
<sequence>GHHRHPRCPSHPAPARRAHRHRPAHFGRCRRQADAPAHAGPAAASRSVPDAGQLRQRRPGRLRRRFSQSPAPRLRDRHLHDQRPHAASRQRRPRGPAAERRRAVDDGRPRPDPQRDAGAGGRRDGGLPALAQPARARQAARPLVPGHPERGDPRSARRRNHRAGDRRCEPWRARQRAARGDRAALPRRALRRRRRPALRAAAAGRPQRVRLRLPRQRRGGGSERPGYAGPAGPHGDPGQRRRWRGAAPGAGHAGAAAFPADRRQAAARADRPVRAVRDEHARAAGAGGRGLQQRAPGL</sequence>
<dbReference type="EMBL" id="CADCUX010000530">
    <property type="protein sequence ID" value="CAA9428576.1"/>
    <property type="molecule type" value="Genomic_DNA"/>
</dbReference>
<feature type="compositionally biased region" description="Basic residues" evidence="1">
    <location>
        <begin position="55"/>
        <end position="66"/>
    </location>
</feature>
<feature type="compositionally biased region" description="Basic residues" evidence="1">
    <location>
        <begin position="188"/>
        <end position="197"/>
    </location>
</feature>
<feature type="non-terminal residue" evidence="2">
    <location>
        <position position="298"/>
    </location>
</feature>
<proteinExistence type="predicted"/>
<gene>
    <name evidence="2" type="ORF">AVDCRST_MAG51-2493</name>
</gene>
<feature type="compositionally biased region" description="Basic and acidic residues" evidence="1">
    <location>
        <begin position="162"/>
        <end position="184"/>
    </location>
</feature>
<feature type="compositionally biased region" description="Low complexity" evidence="1">
    <location>
        <begin position="245"/>
        <end position="259"/>
    </location>
</feature>
<name>A0A6J4PXB9_9BURK</name>
<accession>A0A6J4PXB9</accession>
<evidence type="ECO:0000313" key="2">
    <source>
        <dbReference type="EMBL" id="CAA9428576.1"/>
    </source>
</evidence>
<feature type="region of interest" description="Disordered" evidence="1">
    <location>
        <begin position="1"/>
        <end position="298"/>
    </location>
</feature>
<protein>
    <submittedName>
        <fullName evidence="2">Pirin</fullName>
    </submittedName>
</protein>
<feature type="compositionally biased region" description="Low complexity" evidence="1">
    <location>
        <begin position="126"/>
        <end position="143"/>
    </location>
</feature>
<feature type="non-terminal residue" evidence="2">
    <location>
        <position position="1"/>
    </location>
</feature>
<organism evidence="2">
    <name type="scientific">uncultured Ramlibacter sp</name>
    <dbReference type="NCBI Taxonomy" id="260755"/>
    <lineage>
        <taxon>Bacteria</taxon>
        <taxon>Pseudomonadati</taxon>
        <taxon>Pseudomonadota</taxon>
        <taxon>Betaproteobacteria</taxon>
        <taxon>Burkholderiales</taxon>
        <taxon>Comamonadaceae</taxon>
        <taxon>Ramlibacter</taxon>
        <taxon>environmental samples</taxon>
    </lineage>
</organism>
<feature type="compositionally biased region" description="Basic and acidic residues" evidence="1">
    <location>
        <begin position="260"/>
        <end position="282"/>
    </location>
</feature>
<dbReference type="AlphaFoldDB" id="A0A6J4PXB9"/>